<dbReference type="EMBL" id="LJIG01001661">
    <property type="protein sequence ID" value="KRT85279.1"/>
    <property type="molecule type" value="Genomic_DNA"/>
</dbReference>
<keyword evidence="5 9" id="KW-0999">Mitochondrion inner membrane</keyword>
<keyword evidence="3 9" id="KW-0138">CF(0)</keyword>
<keyword evidence="11" id="KW-1185">Reference proteome</keyword>
<dbReference type="InterPro" id="IPR013837">
    <property type="entry name" value="ATP_synth_F0_suB"/>
</dbReference>
<keyword evidence="8 9" id="KW-0472">Membrane</keyword>
<evidence type="ECO:0000256" key="5">
    <source>
        <dbReference type="ARBA" id="ARBA00022792"/>
    </source>
</evidence>
<dbReference type="InterPro" id="IPR008688">
    <property type="entry name" value="ATP_synth_Bsub_B/MI25"/>
</dbReference>
<dbReference type="Pfam" id="PF05405">
    <property type="entry name" value="Mt_ATP-synt_B"/>
    <property type="match status" value="1"/>
</dbReference>
<evidence type="ECO:0000256" key="2">
    <source>
        <dbReference type="ARBA" id="ARBA00022448"/>
    </source>
</evidence>
<gene>
    <name evidence="10" type="ORF">AMK59_2133</name>
</gene>
<comment type="subcellular location">
    <subcellularLocation>
        <location evidence="9">Mitochondrion</location>
    </subcellularLocation>
    <subcellularLocation>
        <location evidence="9">Mitochondrion inner membrane</location>
    </subcellularLocation>
</comment>
<evidence type="ECO:0000313" key="11">
    <source>
        <dbReference type="Proteomes" id="UP000051574"/>
    </source>
</evidence>
<evidence type="ECO:0000313" key="10">
    <source>
        <dbReference type="EMBL" id="KRT85279.1"/>
    </source>
</evidence>
<proteinExistence type="inferred from homology"/>
<comment type="function">
    <text evidence="9">Subunit b, of the mitochondrial membrane ATP synthase complex (F(1)F(0) ATP synthase or Complex V) that produces ATP from ADP in the presence of a proton gradient across the membrane which is generated by electron transport complexes of the respiratory chain. ATP synthase complex consist of a soluble F(1) head domain - the catalytic core - and a membrane F(1) domain - the membrane proton channel. These two domains are linked by a central stalk rotating inside the F(1) region and a stationary peripheral stalk. During catalysis, ATP synthesis in the catalytic domain of F(1) is coupled via a rotary mechanism of the central stalk subunits to proton translocation. In vivo, can only synthesize ATP although its ATP hydrolase activity can be activated artificially in vitro. Part of the complex F(0) domain. Part of the complex F(0) domain and the peripheric stalk, which acts as a stator to hold the catalytic alpha(3)beta(3) subcomplex and subunit a/ATP6 static relative to the rotary elements.</text>
</comment>
<organism evidence="10 11">
    <name type="scientific">Oryctes borbonicus</name>
    <dbReference type="NCBI Taxonomy" id="1629725"/>
    <lineage>
        <taxon>Eukaryota</taxon>
        <taxon>Metazoa</taxon>
        <taxon>Ecdysozoa</taxon>
        <taxon>Arthropoda</taxon>
        <taxon>Hexapoda</taxon>
        <taxon>Insecta</taxon>
        <taxon>Pterygota</taxon>
        <taxon>Neoptera</taxon>
        <taxon>Endopterygota</taxon>
        <taxon>Coleoptera</taxon>
        <taxon>Polyphaga</taxon>
        <taxon>Scarabaeiformia</taxon>
        <taxon>Scarabaeidae</taxon>
        <taxon>Dynastinae</taxon>
        <taxon>Oryctes</taxon>
    </lineage>
</organism>
<sequence length="148" mass="16492">MMSRASLLSGQQYRNLLALSARATATSPVSSAAATSDECSAVKRPVRQEPGKVRLGFIPEEWFTLFYKKTGVTGPYVFGVTLSTYLVSKEIYVMEHEYYSGLSMLILCIVAVKKLGPVLSKALDKQIDEYDAQWNEGRDSEKNVLQEQ</sequence>
<dbReference type="GO" id="GO:0045259">
    <property type="term" value="C:proton-transporting ATP synthase complex"/>
    <property type="evidence" value="ECO:0007669"/>
    <property type="project" value="UniProtKB-KW"/>
</dbReference>
<evidence type="ECO:0000256" key="8">
    <source>
        <dbReference type="ARBA" id="ARBA00023136"/>
    </source>
</evidence>
<dbReference type="Proteomes" id="UP000051574">
    <property type="component" value="Unassembled WGS sequence"/>
</dbReference>
<evidence type="ECO:0000256" key="6">
    <source>
        <dbReference type="ARBA" id="ARBA00023065"/>
    </source>
</evidence>
<evidence type="ECO:0000256" key="7">
    <source>
        <dbReference type="ARBA" id="ARBA00023128"/>
    </source>
</evidence>
<protein>
    <recommendedName>
        <fullName evidence="9">ATP synthase subunit b</fullName>
    </recommendedName>
</protein>
<keyword evidence="6 9" id="KW-0406">Ion transport</keyword>
<comment type="similarity">
    <text evidence="1 9">Belongs to the eukaryotic ATPase B chain family.</text>
</comment>
<evidence type="ECO:0000256" key="4">
    <source>
        <dbReference type="ARBA" id="ARBA00022781"/>
    </source>
</evidence>
<feature type="non-terminal residue" evidence="10">
    <location>
        <position position="148"/>
    </location>
</feature>
<comment type="subunit">
    <text evidence="9">F-type ATPases have 2 components, CF(1) - the catalytic core - and CF(0) - the membrane proton channel. CF(1) and CF(0) have multiple subunits.</text>
</comment>
<reference evidence="10 11" key="1">
    <citation type="submission" date="2015-09" db="EMBL/GenBank/DDBJ databases">
        <title>Draft genome of the scarab beetle Oryctes borbonicus.</title>
        <authorList>
            <person name="Meyer J.M."/>
            <person name="Markov G.V."/>
            <person name="Baskaran P."/>
            <person name="Herrmann M."/>
            <person name="Sommer R.J."/>
            <person name="Roedelsperger C."/>
        </authorList>
    </citation>
    <scope>NUCLEOTIDE SEQUENCE [LARGE SCALE GENOMIC DNA]</scope>
    <source>
        <strain evidence="10">OB123</strain>
        <tissue evidence="10">Whole animal</tissue>
    </source>
</reference>
<dbReference type="AlphaFoldDB" id="A0A0T6BD96"/>
<dbReference type="OrthoDB" id="67388at2759"/>
<dbReference type="GO" id="GO:0005743">
    <property type="term" value="C:mitochondrial inner membrane"/>
    <property type="evidence" value="ECO:0007669"/>
    <property type="project" value="UniProtKB-SubCell"/>
</dbReference>
<name>A0A0T6BD96_9SCAR</name>
<dbReference type="PANTHER" id="PTHR12733:SF3">
    <property type="entry name" value="ATP SYNTHASE F(0) COMPLEX SUBUNIT B1, MITOCHONDRIAL"/>
    <property type="match status" value="1"/>
</dbReference>
<dbReference type="GO" id="GO:0046933">
    <property type="term" value="F:proton-transporting ATP synthase activity, rotational mechanism"/>
    <property type="evidence" value="ECO:0007669"/>
    <property type="project" value="TreeGrafter"/>
</dbReference>
<accession>A0A0T6BD96</accession>
<evidence type="ECO:0000256" key="9">
    <source>
        <dbReference type="RuleBase" id="RU368017"/>
    </source>
</evidence>
<evidence type="ECO:0000256" key="1">
    <source>
        <dbReference type="ARBA" id="ARBA00007479"/>
    </source>
</evidence>
<dbReference type="PANTHER" id="PTHR12733">
    <property type="entry name" value="MITOCHONDRIAL ATP SYNTHASE B CHAIN"/>
    <property type="match status" value="1"/>
</dbReference>
<evidence type="ECO:0000256" key="3">
    <source>
        <dbReference type="ARBA" id="ARBA00022547"/>
    </source>
</evidence>
<keyword evidence="7 9" id="KW-0496">Mitochondrion</keyword>
<keyword evidence="4 9" id="KW-0375">Hydrogen ion transport</keyword>
<comment type="caution">
    <text evidence="10">The sequence shown here is derived from an EMBL/GenBank/DDBJ whole genome shotgun (WGS) entry which is preliminary data.</text>
</comment>
<keyword evidence="2 9" id="KW-0813">Transport</keyword>